<reference evidence="10" key="1">
    <citation type="journal article" date="2022" name="Arch. Microbiol.">
        <title>Pseudodesulfovibrio sediminis sp. nov., a mesophilic and neutrophilic sulfate-reducing bacterium isolated from sediment of a brackish lake.</title>
        <authorList>
            <person name="Takahashi A."/>
            <person name="Kojima H."/>
            <person name="Watanabe M."/>
            <person name="Fukui M."/>
        </authorList>
    </citation>
    <scope>NUCLEOTIDE SEQUENCE</scope>
    <source>
        <strain evidence="10">SF6</strain>
    </source>
</reference>
<dbReference type="PROSITE" id="PS52016">
    <property type="entry name" value="TONB_DEPENDENT_REC_3"/>
    <property type="match status" value="1"/>
</dbReference>
<evidence type="ECO:0000313" key="10">
    <source>
        <dbReference type="EMBL" id="BCS87645.1"/>
    </source>
</evidence>
<keyword evidence="6 8" id="KW-0472">Membrane</keyword>
<keyword evidence="11" id="KW-1185">Reference proteome</keyword>
<dbReference type="InterPro" id="IPR012910">
    <property type="entry name" value="Plug_dom"/>
</dbReference>
<keyword evidence="4 8" id="KW-0812">Transmembrane</keyword>
<dbReference type="Gene3D" id="2.170.130.10">
    <property type="entry name" value="TonB-dependent receptor, plug domain"/>
    <property type="match status" value="1"/>
</dbReference>
<dbReference type="EMBL" id="AP024485">
    <property type="protein sequence ID" value="BCS87645.1"/>
    <property type="molecule type" value="Genomic_DNA"/>
</dbReference>
<organism evidence="10 11">
    <name type="scientific">Pseudodesulfovibrio sediminis</name>
    <dbReference type="NCBI Taxonomy" id="2810563"/>
    <lineage>
        <taxon>Bacteria</taxon>
        <taxon>Pseudomonadati</taxon>
        <taxon>Thermodesulfobacteriota</taxon>
        <taxon>Desulfovibrionia</taxon>
        <taxon>Desulfovibrionales</taxon>
        <taxon>Desulfovibrionaceae</taxon>
    </lineage>
</organism>
<dbReference type="Proteomes" id="UP001053296">
    <property type="component" value="Chromosome"/>
</dbReference>
<dbReference type="SUPFAM" id="SSF56935">
    <property type="entry name" value="Porins"/>
    <property type="match status" value="1"/>
</dbReference>
<evidence type="ECO:0000256" key="1">
    <source>
        <dbReference type="ARBA" id="ARBA00004571"/>
    </source>
</evidence>
<dbReference type="RefSeq" id="WP_229594104.1">
    <property type="nucleotide sequence ID" value="NZ_AP024485.1"/>
</dbReference>
<comment type="similarity">
    <text evidence="8">Belongs to the TonB-dependent receptor family.</text>
</comment>
<evidence type="ECO:0000259" key="9">
    <source>
        <dbReference type="Pfam" id="PF07715"/>
    </source>
</evidence>
<evidence type="ECO:0000256" key="5">
    <source>
        <dbReference type="ARBA" id="ARBA00022729"/>
    </source>
</evidence>
<dbReference type="InterPro" id="IPR039426">
    <property type="entry name" value="TonB-dep_rcpt-like"/>
</dbReference>
<keyword evidence="2 8" id="KW-0813">Transport</keyword>
<keyword evidence="10" id="KW-0675">Receptor</keyword>
<evidence type="ECO:0000313" key="11">
    <source>
        <dbReference type="Proteomes" id="UP001053296"/>
    </source>
</evidence>
<evidence type="ECO:0000256" key="8">
    <source>
        <dbReference type="PROSITE-ProRule" id="PRU01360"/>
    </source>
</evidence>
<keyword evidence="7 8" id="KW-0998">Cell outer membrane</keyword>
<keyword evidence="5" id="KW-0732">Signal</keyword>
<dbReference type="InterPro" id="IPR037066">
    <property type="entry name" value="Plug_dom_sf"/>
</dbReference>
<sequence length="597" mass="66540">MEVEVVTANRRAEPMSQVAGAVTVLTEEDIMRSGATTIPEVLKLVPGVHVEQVDTDKWVVGIRGFSGLLSNKHLVLLDGRPITSPSTASVVWGNTTPVSMIKRIEVVKGAWAHLWGADSFTGVINIITKSASEMQGGESVTTAGTTGVEQLLRYGGSVSDFGNYSAYVGGSYKTDNWNGSNSDPRSSRDWVNEQTGLRLDWMNAYTDSFSLQGAYSSSVIEDGARGSLHIYDPHTRHDYGGYGQLVWNRATGLDAGITFRTSFSRDLVSVDDLSGGTNTADVEVQYAVEQMGRHRFTWGVGARYFWDDIRSGTGTSMDQSRRYSFTMNGFGQDRVTLIEDNLFLVLGMKLDSFGEYPVEVQPTVRLLHVREDDEMWVAVSRAVRVENRWQRGGSYSIDRGGVIYTITTPDHLTPEKLIAYEAGYRRRFTPDLDLDLSLFVNDYSQLAMLDFDTATNTATLTNSLQGKAYGFETQFNWRANSWLELRPSIYGVYQQIDGDEEYLVGDSMPEKGVELEYKLMAMTKPLDDVGFDVCAGYVDSPTNNKRPGYWTLEAHTSWQASNTLLLELIGRNLLVDTVDRSELRIGPSLDFRVTWDF</sequence>
<dbReference type="Pfam" id="PF07715">
    <property type="entry name" value="Plug"/>
    <property type="match status" value="1"/>
</dbReference>
<evidence type="ECO:0000256" key="3">
    <source>
        <dbReference type="ARBA" id="ARBA00022452"/>
    </source>
</evidence>
<gene>
    <name evidence="10" type="ORF">PSDVSF_08870</name>
</gene>
<protein>
    <submittedName>
        <fullName evidence="10">TonB-dependent receptor</fullName>
    </submittedName>
</protein>
<keyword evidence="3 8" id="KW-1134">Transmembrane beta strand</keyword>
<feature type="domain" description="TonB-dependent receptor plug" evidence="9">
    <location>
        <begin position="16"/>
        <end position="123"/>
    </location>
</feature>
<evidence type="ECO:0000256" key="2">
    <source>
        <dbReference type="ARBA" id="ARBA00022448"/>
    </source>
</evidence>
<dbReference type="InterPro" id="IPR036942">
    <property type="entry name" value="Beta-barrel_TonB_sf"/>
</dbReference>
<accession>A0ABN6EQG0</accession>
<dbReference type="PANTHER" id="PTHR30069:SF29">
    <property type="entry name" value="HEMOGLOBIN AND HEMOGLOBIN-HAPTOGLOBIN-BINDING PROTEIN 1-RELATED"/>
    <property type="match status" value="1"/>
</dbReference>
<dbReference type="Gene3D" id="2.40.170.20">
    <property type="entry name" value="TonB-dependent receptor, beta-barrel domain"/>
    <property type="match status" value="1"/>
</dbReference>
<name>A0ABN6EQG0_9BACT</name>
<evidence type="ECO:0000256" key="4">
    <source>
        <dbReference type="ARBA" id="ARBA00022692"/>
    </source>
</evidence>
<evidence type="ECO:0000256" key="7">
    <source>
        <dbReference type="ARBA" id="ARBA00023237"/>
    </source>
</evidence>
<evidence type="ECO:0000256" key="6">
    <source>
        <dbReference type="ARBA" id="ARBA00023136"/>
    </source>
</evidence>
<proteinExistence type="inferred from homology"/>
<dbReference type="PANTHER" id="PTHR30069">
    <property type="entry name" value="TONB-DEPENDENT OUTER MEMBRANE RECEPTOR"/>
    <property type="match status" value="1"/>
</dbReference>
<comment type="subcellular location">
    <subcellularLocation>
        <location evidence="1 8">Cell outer membrane</location>
        <topology evidence="1 8">Multi-pass membrane protein</topology>
    </subcellularLocation>
</comment>